<name>A0A7W4I7F4_GLUDI</name>
<dbReference type="InterPro" id="IPR025419">
    <property type="entry name" value="DUF4142"/>
</dbReference>
<evidence type="ECO:0000256" key="1">
    <source>
        <dbReference type="SAM" id="SignalP"/>
    </source>
</evidence>
<sequence>MKTYVRWAFAAALLPLAACAEHPKPPPAPPSPPAFTDADMTFIEKAAQTNAFEIATANLATAQSHNPKIKSFAAQMVSDHTSNQDKLSGIASQHGQTLSTDLNTDEEHVLDTLKAEKGRAFDHDYAQLQVAGHRDALALFQAEAQGGSDPALKAYAAETVPTVQSHLDMAQTLEQHDHHRRRHHH</sequence>
<keyword evidence="1" id="KW-0732">Signal</keyword>
<dbReference type="Proteomes" id="UP000550787">
    <property type="component" value="Unassembled WGS sequence"/>
</dbReference>
<gene>
    <name evidence="3" type="ORF">HLH33_15370</name>
</gene>
<dbReference type="InterPro" id="IPR012347">
    <property type="entry name" value="Ferritin-like"/>
</dbReference>
<dbReference type="AlphaFoldDB" id="A0A7W4I7F4"/>
<dbReference type="Pfam" id="PF13628">
    <property type="entry name" value="DUF4142"/>
    <property type="match status" value="1"/>
</dbReference>
<organism evidence="3 4">
    <name type="scientific">Gluconacetobacter diazotrophicus</name>
    <name type="common">Acetobacter diazotrophicus</name>
    <dbReference type="NCBI Taxonomy" id="33996"/>
    <lineage>
        <taxon>Bacteria</taxon>
        <taxon>Pseudomonadati</taxon>
        <taxon>Pseudomonadota</taxon>
        <taxon>Alphaproteobacteria</taxon>
        <taxon>Acetobacterales</taxon>
        <taxon>Acetobacteraceae</taxon>
        <taxon>Gluconacetobacter</taxon>
    </lineage>
</organism>
<evidence type="ECO:0000313" key="3">
    <source>
        <dbReference type="EMBL" id="MBB2157675.1"/>
    </source>
</evidence>
<dbReference type="PANTHER" id="PTHR38593:SF1">
    <property type="entry name" value="BLR2558 PROTEIN"/>
    <property type="match status" value="1"/>
</dbReference>
<reference evidence="3 4" key="1">
    <citation type="submission" date="2020-04" db="EMBL/GenBank/DDBJ databases">
        <title>Description of novel Gluconacetobacter.</title>
        <authorList>
            <person name="Sombolestani A."/>
        </authorList>
    </citation>
    <scope>NUCLEOTIDE SEQUENCE [LARGE SCALE GENOMIC DNA]</scope>
    <source>
        <strain evidence="3 4">LMG 7603</strain>
    </source>
</reference>
<comment type="caution">
    <text evidence="3">The sequence shown here is derived from an EMBL/GenBank/DDBJ whole genome shotgun (WGS) entry which is preliminary data.</text>
</comment>
<feature type="chain" id="PRO_5041185722" evidence="1">
    <location>
        <begin position="21"/>
        <end position="185"/>
    </location>
</feature>
<feature type="domain" description="DUF4142" evidence="2">
    <location>
        <begin position="38"/>
        <end position="173"/>
    </location>
</feature>
<dbReference type="OMA" id="TDHGKAN"/>
<dbReference type="PANTHER" id="PTHR38593">
    <property type="entry name" value="BLR2558 PROTEIN"/>
    <property type="match status" value="1"/>
</dbReference>
<dbReference type="Gene3D" id="1.20.1260.10">
    <property type="match status" value="1"/>
</dbReference>
<dbReference type="EMBL" id="JABEQG010000038">
    <property type="protein sequence ID" value="MBB2157675.1"/>
    <property type="molecule type" value="Genomic_DNA"/>
</dbReference>
<feature type="signal peptide" evidence="1">
    <location>
        <begin position="1"/>
        <end position="20"/>
    </location>
</feature>
<protein>
    <submittedName>
        <fullName evidence="3">DUF4142 domain-containing protein</fullName>
    </submittedName>
</protein>
<proteinExistence type="predicted"/>
<evidence type="ECO:0000259" key="2">
    <source>
        <dbReference type="Pfam" id="PF13628"/>
    </source>
</evidence>
<accession>A0A7W4I7F4</accession>
<dbReference type="RefSeq" id="WP_012227470.1">
    <property type="nucleotide sequence ID" value="NZ_JABEQG010000038.1"/>
</dbReference>
<evidence type="ECO:0000313" key="4">
    <source>
        <dbReference type="Proteomes" id="UP000550787"/>
    </source>
</evidence>